<dbReference type="EMBL" id="JAPDHF010000017">
    <property type="protein sequence ID" value="KAJ4007443.1"/>
    <property type="molecule type" value="Genomic_DNA"/>
</dbReference>
<feature type="compositionally biased region" description="Acidic residues" evidence="1">
    <location>
        <begin position="231"/>
        <end position="246"/>
    </location>
</feature>
<comment type="caution">
    <text evidence="3">The sequence shown here is derived from an EMBL/GenBank/DDBJ whole genome shotgun (WGS) entry which is preliminary data.</text>
</comment>
<feature type="domain" description="Hemerythrin-like" evidence="2">
    <location>
        <begin position="39"/>
        <end position="156"/>
    </location>
</feature>
<dbReference type="PANTHER" id="PTHR35585">
    <property type="entry name" value="HHE DOMAIN PROTEIN (AFU_ORTHOLOGUE AFUA_4G00730)"/>
    <property type="match status" value="1"/>
</dbReference>
<evidence type="ECO:0000259" key="2">
    <source>
        <dbReference type="Pfam" id="PF01814"/>
    </source>
</evidence>
<evidence type="ECO:0000313" key="3">
    <source>
        <dbReference type="EMBL" id="KAJ4007443.1"/>
    </source>
</evidence>
<dbReference type="Pfam" id="PF01814">
    <property type="entry name" value="Hemerythrin"/>
    <property type="match status" value="1"/>
</dbReference>
<evidence type="ECO:0000256" key="1">
    <source>
        <dbReference type="SAM" id="MobiDB-lite"/>
    </source>
</evidence>
<feature type="compositionally biased region" description="Basic and acidic residues" evidence="1">
    <location>
        <begin position="252"/>
        <end position="281"/>
    </location>
</feature>
<dbReference type="Gene3D" id="1.20.120.520">
    <property type="entry name" value="nmb1532 protein domain like"/>
    <property type="match status" value="1"/>
</dbReference>
<proteinExistence type="predicted"/>
<feature type="region of interest" description="Disordered" evidence="1">
    <location>
        <begin position="219"/>
        <end position="297"/>
    </location>
</feature>
<reference evidence="3" key="1">
    <citation type="submission" date="2022-10" db="EMBL/GenBank/DDBJ databases">
        <title>Fusarium specimens isolated from Avocado Roots.</title>
        <authorList>
            <person name="Stajich J."/>
            <person name="Roper C."/>
            <person name="Heimlech-Rivalta G."/>
        </authorList>
    </citation>
    <scope>NUCLEOTIDE SEQUENCE</scope>
    <source>
        <strain evidence="3">CF00143</strain>
    </source>
</reference>
<name>A0A9W8PI58_9HYPO</name>
<sequence>MSSIRAILTPQLRAAIKPRAFRLQQNPIRFQTAAISAISDAVAKDHRELREYYNEVINTPDLDHKQRFGNQFVWELARHSIGEELVVYPAMEKYMGDRGKKLADDDRQEHHEIKEELKVFQKLSSDDHDYEPQLKRVWSLLETHIDEEEKRDMPALEEALKSRGRETETLAARFSKTKRFVPTRSHPAAGENPPFETVMGLMTAPLDRLADMFRKFPDKRDLPASARDPLDDTDLPEDRDVPDEVDLPNVRDFPDERDLPDDGRDVPRDPRGRDFPDEKEFPAGTNPARRDPDKRKL</sequence>
<dbReference type="Proteomes" id="UP001152130">
    <property type="component" value="Unassembled WGS sequence"/>
</dbReference>
<gene>
    <name evidence="3" type="ORF">NW766_010128</name>
</gene>
<protein>
    <recommendedName>
        <fullName evidence="2">Hemerythrin-like domain-containing protein</fullName>
    </recommendedName>
</protein>
<feature type="compositionally biased region" description="Basic and acidic residues" evidence="1">
    <location>
        <begin position="288"/>
        <end position="297"/>
    </location>
</feature>
<organism evidence="3 4">
    <name type="scientific">Fusarium irregulare</name>
    <dbReference type="NCBI Taxonomy" id="2494466"/>
    <lineage>
        <taxon>Eukaryota</taxon>
        <taxon>Fungi</taxon>
        <taxon>Dikarya</taxon>
        <taxon>Ascomycota</taxon>
        <taxon>Pezizomycotina</taxon>
        <taxon>Sordariomycetes</taxon>
        <taxon>Hypocreomycetidae</taxon>
        <taxon>Hypocreales</taxon>
        <taxon>Nectriaceae</taxon>
        <taxon>Fusarium</taxon>
        <taxon>Fusarium incarnatum-equiseti species complex</taxon>
    </lineage>
</organism>
<keyword evidence="4" id="KW-1185">Reference proteome</keyword>
<dbReference type="OrthoDB" id="9983919at2759"/>
<evidence type="ECO:0000313" key="4">
    <source>
        <dbReference type="Proteomes" id="UP001152130"/>
    </source>
</evidence>
<dbReference type="AlphaFoldDB" id="A0A9W8PI58"/>
<accession>A0A9W8PI58</accession>
<dbReference type="InterPro" id="IPR012312">
    <property type="entry name" value="Hemerythrin-like"/>
</dbReference>
<dbReference type="PANTHER" id="PTHR35585:SF1">
    <property type="entry name" value="HHE DOMAIN PROTEIN (AFU_ORTHOLOGUE AFUA_4G00730)"/>
    <property type="match status" value="1"/>
</dbReference>